<keyword evidence="2" id="KW-1185">Reference proteome</keyword>
<sequence>MLVATPANAEVDVYTTPGQHTVNGRQWRTACEPYSKTTRCRTEILATVVSQVKGRFVQTNGWVFNNLTYVASPRTLWTTNPLAANGVVGGNVAWTATDGRKWRTECDTATTGKNGCRSYSQARVIASYTTSSGGRGFRWDSQWVFNNMVRFTSGPGGATVIYPTAPPMTSAPAFLKGRRHFTLGTLVTQTNAGSQARGIGRLSNIELDPGGQLGTFKERYWAYTFDMAVEKDYGQFRASIPNLPRGCLSSGNEAADRRLLNLSPLPSGACDVRTARSFLGQPTVRSGTYEAISGSGGNRLRLYWKNSSVTETYLDATPQNQAFSELRLSAHNHPDAVNAIGFMFGSTKPRGAGRSLAPEISKRPWQAPRSVNPVNVAQSQFPYNAGGGDQTLWTQSVGSPKLESARQAFQFGHYVTSGAGCIVTPTSVRGRVAYGWHSYMCPLASDGKMVWHHMVSSLVAEAHGLCPAFVPGASLPEHRKRCEAASPKTVNYSLPARPGGHVNEALQVIDDNNNLAGIVGLESSLYSHKSSSQSQLSLFAAISGDS</sequence>
<protein>
    <submittedName>
        <fullName evidence="1">Uncharacterized protein</fullName>
    </submittedName>
</protein>
<accession>A0A3M0FZZ0</accession>
<dbReference type="EMBL" id="REFW01000006">
    <property type="protein sequence ID" value="RMB57487.1"/>
    <property type="molecule type" value="Genomic_DNA"/>
</dbReference>
<comment type="caution">
    <text evidence="1">The sequence shown here is derived from an EMBL/GenBank/DDBJ whole genome shotgun (WGS) entry which is preliminary data.</text>
</comment>
<evidence type="ECO:0000313" key="2">
    <source>
        <dbReference type="Proteomes" id="UP000275256"/>
    </source>
</evidence>
<organism evidence="1 2">
    <name type="scientific">Tessaracoccus antarcticus</name>
    <dbReference type="NCBI Taxonomy" id="2479848"/>
    <lineage>
        <taxon>Bacteria</taxon>
        <taxon>Bacillati</taxon>
        <taxon>Actinomycetota</taxon>
        <taxon>Actinomycetes</taxon>
        <taxon>Propionibacteriales</taxon>
        <taxon>Propionibacteriaceae</taxon>
        <taxon>Tessaracoccus</taxon>
    </lineage>
</organism>
<evidence type="ECO:0000313" key="1">
    <source>
        <dbReference type="EMBL" id="RMB57487.1"/>
    </source>
</evidence>
<proteinExistence type="predicted"/>
<reference evidence="1 2" key="1">
    <citation type="submission" date="2018-10" db="EMBL/GenBank/DDBJ databases">
        <title>Tessaracoccus antarcticuss sp. nov., isolated from sediment.</title>
        <authorList>
            <person name="Zhou L.Y."/>
            <person name="Du Z.J."/>
        </authorList>
    </citation>
    <scope>NUCLEOTIDE SEQUENCE [LARGE SCALE GENOMIC DNA]</scope>
    <source>
        <strain evidence="1 2">JDX10</strain>
    </source>
</reference>
<dbReference type="AlphaFoldDB" id="A0A3M0FZZ0"/>
<name>A0A3M0FZZ0_9ACTN</name>
<gene>
    <name evidence="1" type="ORF">EAX62_15740</name>
</gene>
<dbReference type="Proteomes" id="UP000275256">
    <property type="component" value="Unassembled WGS sequence"/>
</dbReference>